<evidence type="ECO:0000313" key="3">
    <source>
        <dbReference type="EMBL" id="KAJ8049424.1"/>
    </source>
</evidence>
<dbReference type="Proteomes" id="UP001152320">
    <property type="component" value="Chromosome 1"/>
</dbReference>
<dbReference type="SUPFAM" id="SSF56601">
    <property type="entry name" value="beta-lactamase/transpeptidase-like"/>
    <property type="match status" value="1"/>
</dbReference>
<keyword evidence="1" id="KW-1133">Transmembrane helix</keyword>
<protein>
    <submittedName>
        <fullName evidence="3">Beta-lactamase domain-containing protein 2</fullName>
    </submittedName>
</protein>
<dbReference type="Gene3D" id="3.40.710.10">
    <property type="entry name" value="DD-peptidase/beta-lactamase superfamily"/>
    <property type="match status" value="1"/>
</dbReference>
<name>A0A9Q1HJL4_HOLLE</name>
<proteinExistence type="predicted"/>
<evidence type="ECO:0000259" key="2">
    <source>
        <dbReference type="Pfam" id="PF00144"/>
    </source>
</evidence>
<dbReference type="EMBL" id="JAIZAY010000001">
    <property type="protein sequence ID" value="KAJ8049424.1"/>
    <property type="molecule type" value="Genomic_DNA"/>
</dbReference>
<gene>
    <name evidence="3" type="ORF">HOLleu_02170</name>
</gene>
<dbReference type="OrthoDB" id="5946976at2759"/>
<comment type="caution">
    <text evidence="3">The sequence shown here is derived from an EMBL/GenBank/DDBJ whole genome shotgun (WGS) entry which is preliminary data.</text>
</comment>
<feature type="domain" description="Beta-lactamase-related" evidence="2">
    <location>
        <begin position="73"/>
        <end position="442"/>
    </location>
</feature>
<sequence>MSLARQGLFVAGAIVIAVIIPADMSLVRKALLVAVAAIVFGVIIPSFFKPSYPVPEIFGTVAPGFEEVREVFRKNYEDNWDHRAAGSALSVYHKGEKVVDLWAGYADVEAKRLWKEDTMTIIFSTTKGLTSLCAAMLVDRGHIELKKPVAHYWPEFAQHGKEKITVEQLLEHEAGLAATNTPLSYEVLKDHDAMDRILAETKPMWEPGTNYGYHGITFGLYVDALIRRTDPKKRTVGQFFDEEVSKPFGIDAYIGVPLGLAHRVGRCINVPGTFSHTIYAMLNIRMVRRMILSSIFGGSGSEMFTKMFKSAGDLCQFGRLADPDILNIEVASFNGVATAEALAKLFDILANGGKQGDKTLLSKRIIDEYINDRRGLIPNIVMFDHLGRRKYGMDVVPQGENAGNVFGASGAGGQVGYADPNNNIGYGFVSRYMSPMGIQFLDPRFKNLQESILKAVEATKKP</sequence>
<dbReference type="Pfam" id="PF00144">
    <property type="entry name" value="Beta-lactamase"/>
    <property type="match status" value="1"/>
</dbReference>
<reference evidence="3" key="1">
    <citation type="submission" date="2021-10" db="EMBL/GenBank/DDBJ databases">
        <title>Tropical sea cucumber genome reveals ecological adaptation and Cuvierian tubules defense mechanism.</title>
        <authorList>
            <person name="Chen T."/>
        </authorList>
    </citation>
    <scope>NUCLEOTIDE SEQUENCE</scope>
    <source>
        <strain evidence="3">Nanhai2018</strain>
        <tissue evidence="3">Muscle</tissue>
    </source>
</reference>
<keyword evidence="1" id="KW-0812">Transmembrane</keyword>
<keyword evidence="4" id="KW-1185">Reference proteome</keyword>
<feature type="transmembrane region" description="Helical" evidence="1">
    <location>
        <begin position="30"/>
        <end position="48"/>
    </location>
</feature>
<organism evidence="3 4">
    <name type="scientific">Holothuria leucospilota</name>
    <name type="common">Black long sea cucumber</name>
    <name type="synonym">Mertensiothuria leucospilota</name>
    <dbReference type="NCBI Taxonomy" id="206669"/>
    <lineage>
        <taxon>Eukaryota</taxon>
        <taxon>Metazoa</taxon>
        <taxon>Echinodermata</taxon>
        <taxon>Eleutherozoa</taxon>
        <taxon>Echinozoa</taxon>
        <taxon>Holothuroidea</taxon>
        <taxon>Aspidochirotacea</taxon>
        <taxon>Aspidochirotida</taxon>
        <taxon>Holothuriidae</taxon>
        <taxon>Holothuria</taxon>
    </lineage>
</organism>
<evidence type="ECO:0000256" key="1">
    <source>
        <dbReference type="SAM" id="Phobius"/>
    </source>
</evidence>
<keyword evidence="1" id="KW-0472">Membrane</keyword>
<dbReference type="PANTHER" id="PTHR43319:SF3">
    <property type="entry name" value="BETA-LACTAMASE-RELATED DOMAIN-CONTAINING PROTEIN"/>
    <property type="match status" value="1"/>
</dbReference>
<dbReference type="InterPro" id="IPR001466">
    <property type="entry name" value="Beta-lactam-related"/>
</dbReference>
<dbReference type="InterPro" id="IPR052907">
    <property type="entry name" value="Beta-lactamase/esterase"/>
</dbReference>
<dbReference type="InterPro" id="IPR012338">
    <property type="entry name" value="Beta-lactam/transpept-like"/>
</dbReference>
<dbReference type="AlphaFoldDB" id="A0A9Q1HJL4"/>
<feature type="transmembrane region" description="Helical" evidence="1">
    <location>
        <begin position="6"/>
        <end position="23"/>
    </location>
</feature>
<accession>A0A9Q1HJL4</accession>
<dbReference type="PANTHER" id="PTHR43319">
    <property type="entry name" value="BETA-LACTAMASE-RELATED"/>
    <property type="match status" value="1"/>
</dbReference>
<evidence type="ECO:0000313" key="4">
    <source>
        <dbReference type="Proteomes" id="UP001152320"/>
    </source>
</evidence>